<dbReference type="Proteomes" id="UP000008854">
    <property type="component" value="Unassembled WGS sequence"/>
</dbReference>
<evidence type="ECO:0000313" key="2">
    <source>
        <dbReference type="WBParaSite" id="Smp_330670.1"/>
    </source>
</evidence>
<accession>A0A5K4F997</accession>
<dbReference type="AlphaFoldDB" id="A0A5K4F997"/>
<dbReference type="WBParaSite" id="Smp_330670.1">
    <property type="protein sequence ID" value="Smp_330670.1"/>
    <property type="gene ID" value="Smp_330670"/>
</dbReference>
<sequence>MTRLNCTEENTSFLEVLCQEGKLGYNVTKNVTFQIRVLNLIVNCTMSEVVIATCSLWIANVPGNIAF</sequence>
<reference evidence="1" key="1">
    <citation type="journal article" date="2012" name="PLoS Negl. Trop. Dis.">
        <title>A systematically improved high quality genome and transcriptome of the human blood fluke Schistosoma mansoni.</title>
        <authorList>
            <person name="Protasio A.V."/>
            <person name="Tsai I.J."/>
            <person name="Babbage A."/>
            <person name="Nichol S."/>
            <person name="Hunt M."/>
            <person name="Aslett M.A."/>
            <person name="De Silva N."/>
            <person name="Velarde G.S."/>
            <person name="Anderson T.J."/>
            <person name="Clark R.C."/>
            <person name="Davidson C."/>
            <person name="Dillon G.P."/>
            <person name="Holroyd N.E."/>
            <person name="LoVerde P.T."/>
            <person name="Lloyd C."/>
            <person name="McQuillan J."/>
            <person name="Oliveira G."/>
            <person name="Otto T.D."/>
            <person name="Parker-Manuel S.J."/>
            <person name="Quail M.A."/>
            <person name="Wilson R.A."/>
            <person name="Zerlotini A."/>
            <person name="Dunne D.W."/>
            <person name="Berriman M."/>
        </authorList>
    </citation>
    <scope>NUCLEOTIDE SEQUENCE [LARGE SCALE GENOMIC DNA]</scope>
    <source>
        <strain evidence="1">Puerto Rican</strain>
    </source>
</reference>
<protein>
    <submittedName>
        <fullName evidence="2">CNNM transmembrane domain-containing protein</fullName>
    </submittedName>
</protein>
<evidence type="ECO:0000313" key="1">
    <source>
        <dbReference type="Proteomes" id="UP000008854"/>
    </source>
</evidence>
<keyword evidence="1" id="KW-1185">Reference proteome</keyword>
<organism evidence="1 2">
    <name type="scientific">Schistosoma mansoni</name>
    <name type="common">Blood fluke</name>
    <dbReference type="NCBI Taxonomy" id="6183"/>
    <lineage>
        <taxon>Eukaryota</taxon>
        <taxon>Metazoa</taxon>
        <taxon>Spiralia</taxon>
        <taxon>Lophotrochozoa</taxon>
        <taxon>Platyhelminthes</taxon>
        <taxon>Trematoda</taxon>
        <taxon>Digenea</taxon>
        <taxon>Strigeidida</taxon>
        <taxon>Schistosomatoidea</taxon>
        <taxon>Schistosomatidae</taxon>
        <taxon>Schistosoma</taxon>
    </lineage>
</organism>
<dbReference type="InParanoid" id="A0A5K4F997"/>
<reference evidence="2" key="2">
    <citation type="submission" date="2019-11" db="UniProtKB">
        <authorList>
            <consortium name="WormBaseParasite"/>
        </authorList>
    </citation>
    <scope>IDENTIFICATION</scope>
    <source>
        <strain evidence="2">Puerto Rican</strain>
    </source>
</reference>
<name>A0A5K4F997_SCHMA</name>
<proteinExistence type="predicted"/>